<evidence type="ECO:0000256" key="1">
    <source>
        <dbReference type="ARBA" id="ARBA00001947"/>
    </source>
</evidence>
<keyword evidence="2" id="KW-0808">Transferase</keyword>
<dbReference type="GO" id="GO:0046872">
    <property type="term" value="F:metal ion binding"/>
    <property type="evidence" value="ECO:0007669"/>
    <property type="project" value="UniProtKB-KW"/>
</dbReference>
<dbReference type="PANTHER" id="PTHR37418">
    <property type="entry name" value="3-KETO-5-AMINOHEXANOATE CLEAVAGE ENZYME-RELATED"/>
    <property type="match status" value="1"/>
</dbReference>
<dbReference type="AlphaFoldDB" id="A0A6N7ILU3"/>
<evidence type="ECO:0000256" key="2">
    <source>
        <dbReference type="ARBA" id="ARBA00022679"/>
    </source>
</evidence>
<sequence>MPLAALAIILGGHVRVGFEDNIYYRKGELAVSNAQLVARVARPAAELDRTLATPAEARRILGLTSGSI</sequence>
<proteinExistence type="predicted"/>
<keyword evidence="6" id="KW-1185">Reference proteome</keyword>
<dbReference type="OrthoDB" id="63399at2"/>
<evidence type="ECO:0000313" key="6">
    <source>
        <dbReference type="Proteomes" id="UP000441717"/>
    </source>
</evidence>
<dbReference type="InterPro" id="IPR008567">
    <property type="entry name" value="BKACE"/>
</dbReference>
<dbReference type="GO" id="GO:0043720">
    <property type="term" value="F:3-keto-5-aminohexanoate cleavage activity"/>
    <property type="evidence" value="ECO:0007669"/>
    <property type="project" value="InterPro"/>
</dbReference>
<keyword evidence="4" id="KW-0862">Zinc</keyword>
<organism evidence="5 6">
    <name type="scientific">Desulfofundulus thermobenzoicus</name>
    <dbReference type="NCBI Taxonomy" id="29376"/>
    <lineage>
        <taxon>Bacteria</taxon>
        <taxon>Bacillati</taxon>
        <taxon>Bacillota</taxon>
        <taxon>Clostridia</taxon>
        <taxon>Eubacteriales</taxon>
        <taxon>Peptococcaceae</taxon>
        <taxon>Desulfofundulus</taxon>
    </lineage>
</organism>
<evidence type="ECO:0000256" key="3">
    <source>
        <dbReference type="ARBA" id="ARBA00022723"/>
    </source>
</evidence>
<accession>A0A6N7ILU3</accession>
<evidence type="ECO:0000313" key="5">
    <source>
        <dbReference type="EMBL" id="MQL50894.1"/>
    </source>
</evidence>
<dbReference type="Gene3D" id="3.20.20.70">
    <property type="entry name" value="Aldolase class I"/>
    <property type="match status" value="1"/>
</dbReference>
<protein>
    <recommendedName>
        <fullName evidence="7">3-keto-5-aminohexanoate cleavage protein</fullName>
    </recommendedName>
</protein>
<comment type="caution">
    <text evidence="5">The sequence shown here is derived from an EMBL/GenBank/DDBJ whole genome shotgun (WGS) entry which is preliminary data.</text>
</comment>
<evidence type="ECO:0008006" key="7">
    <source>
        <dbReference type="Google" id="ProtNLM"/>
    </source>
</evidence>
<name>A0A6N7ILU3_9FIRM</name>
<dbReference type="PANTHER" id="PTHR37418:SF2">
    <property type="entry name" value="3-KETO-5-AMINOHEXANOATE CLEAVAGE ENZYME"/>
    <property type="match status" value="1"/>
</dbReference>
<comment type="cofactor">
    <cofactor evidence="1">
        <name>Zn(2+)</name>
        <dbReference type="ChEBI" id="CHEBI:29105"/>
    </cofactor>
</comment>
<dbReference type="EMBL" id="WHYR01000002">
    <property type="protein sequence ID" value="MQL50894.1"/>
    <property type="molecule type" value="Genomic_DNA"/>
</dbReference>
<dbReference type="Pfam" id="PF05853">
    <property type="entry name" value="BKACE"/>
    <property type="match status" value="1"/>
</dbReference>
<dbReference type="Proteomes" id="UP000441717">
    <property type="component" value="Unassembled WGS sequence"/>
</dbReference>
<evidence type="ECO:0000256" key="4">
    <source>
        <dbReference type="ARBA" id="ARBA00022833"/>
    </source>
</evidence>
<dbReference type="InterPro" id="IPR013785">
    <property type="entry name" value="Aldolase_TIM"/>
</dbReference>
<keyword evidence="3" id="KW-0479">Metal-binding</keyword>
<gene>
    <name evidence="5" type="ORF">GFC01_01100</name>
</gene>
<reference evidence="5 6" key="1">
    <citation type="submission" date="2019-10" db="EMBL/GenBank/DDBJ databases">
        <title>Comparative genomics of sulfur disproportionating microorganisms.</title>
        <authorList>
            <person name="Ward L.M."/>
            <person name="Bertran E."/>
            <person name="Johnston D."/>
        </authorList>
    </citation>
    <scope>NUCLEOTIDE SEQUENCE [LARGE SCALE GENOMIC DNA]</scope>
    <source>
        <strain evidence="5 6">DSM 14055</strain>
    </source>
</reference>